<dbReference type="CDD" id="cd00531">
    <property type="entry name" value="NTF2_like"/>
    <property type="match status" value="1"/>
</dbReference>
<accession>A0A1Y5T353</accession>
<evidence type="ECO:0000313" key="3">
    <source>
        <dbReference type="Proteomes" id="UP000193862"/>
    </source>
</evidence>
<dbReference type="Proteomes" id="UP000193862">
    <property type="component" value="Unassembled WGS sequence"/>
</dbReference>
<evidence type="ECO:0000313" key="2">
    <source>
        <dbReference type="EMBL" id="SLN54339.1"/>
    </source>
</evidence>
<dbReference type="OrthoDB" id="1492465at2"/>
<protein>
    <recommendedName>
        <fullName evidence="1">SnoaL-like domain-containing protein</fullName>
    </recommendedName>
</protein>
<dbReference type="InterPro" id="IPR032710">
    <property type="entry name" value="NTF2-like_dom_sf"/>
</dbReference>
<dbReference type="Gene3D" id="3.10.450.50">
    <property type="match status" value="1"/>
</dbReference>
<dbReference type="RefSeq" id="WP_085837104.1">
    <property type="nucleotide sequence ID" value="NZ_FWFS01000008.1"/>
</dbReference>
<sequence length="163" mass="18512">MNDMTPLSVMDTTREDRITTMLDREDIRTLRQHYSALLDGNEADRMAEVFTDDAEVVVTVGSMKGLEEIKTSLRGAYRMFDSRKAGHFPFVHAIANHEITLTGPDTATGSCYLLDFVTDRPGPQHPFLLLGRYVDDYVRVNGEWRISRSELDVLWPNDGAEED</sequence>
<dbReference type="SUPFAM" id="SSF54427">
    <property type="entry name" value="NTF2-like"/>
    <property type="match status" value="1"/>
</dbReference>
<feature type="domain" description="SnoaL-like" evidence="1">
    <location>
        <begin position="20"/>
        <end position="148"/>
    </location>
</feature>
<gene>
    <name evidence="2" type="ORF">AQS8620_02400</name>
</gene>
<reference evidence="2 3" key="1">
    <citation type="submission" date="2017-03" db="EMBL/GenBank/DDBJ databases">
        <authorList>
            <person name="Afonso C.L."/>
            <person name="Miller P.J."/>
            <person name="Scott M.A."/>
            <person name="Spackman E."/>
            <person name="Goraichik I."/>
            <person name="Dimitrov K.M."/>
            <person name="Suarez D.L."/>
            <person name="Swayne D.E."/>
        </authorList>
    </citation>
    <scope>NUCLEOTIDE SEQUENCE [LARGE SCALE GENOMIC DNA]</scope>
    <source>
        <strain evidence="2 3">CECT 8620</strain>
    </source>
</reference>
<keyword evidence="3" id="KW-1185">Reference proteome</keyword>
<proteinExistence type="predicted"/>
<dbReference type="EMBL" id="FWFS01000008">
    <property type="protein sequence ID" value="SLN54339.1"/>
    <property type="molecule type" value="Genomic_DNA"/>
</dbReference>
<evidence type="ECO:0000259" key="1">
    <source>
        <dbReference type="Pfam" id="PF13577"/>
    </source>
</evidence>
<name>A0A1Y5T353_9RHOB</name>
<dbReference type="AlphaFoldDB" id="A0A1Y5T353"/>
<dbReference type="Pfam" id="PF13577">
    <property type="entry name" value="SnoaL_4"/>
    <property type="match status" value="1"/>
</dbReference>
<dbReference type="InterPro" id="IPR037401">
    <property type="entry name" value="SnoaL-like"/>
</dbReference>
<organism evidence="2 3">
    <name type="scientific">Aquimixticola soesokkakensis</name>
    <dbReference type="NCBI Taxonomy" id="1519096"/>
    <lineage>
        <taxon>Bacteria</taxon>
        <taxon>Pseudomonadati</taxon>
        <taxon>Pseudomonadota</taxon>
        <taxon>Alphaproteobacteria</taxon>
        <taxon>Rhodobacterales</taxon>
        <taxon>Paracoccaceae</taxon>
        <taxon>Aquimixticola</taxon>
    </lineage>
</organism>